<gene>
    <name evidence="3" type="ORF">OSB1V03_LOCUS16099</name>
</gene>
<accession>A0A7R9L679</accession>
<evidence type="ECO:0000256" key="2">
    <source>
        <dbReference type="SAM" id="MobiDB-lite"/>
    </source>
</evidence>
<dbReference type="PANTHER" id="PTHR32073">
    <property type="entry name" value="GH11358P"/>
    <property type="match status" value="1"/>
</dbReference>
<dbReference type="OrthoDB" id="10035316at2759"/>
<organism evidence="3">
    <name type="scientific">Medioppia subpectinata</name>
    <dbReference type="NCBI Taxonomy" id="1979941"/>
    <lineage>
        <taxon>Eukaryota</taxon>
        <taxon>Metazoa</taxon>
        <taxon>Ecdysozoa</taxon>
        <taxon>Arthropoda</taxon>
        <taxon>Chelicerata</taxon>
        <taxon>Arachnida</taxon>
        <taxon>Acari</taxon>
        <taxon>Acariformes</taxon>
        <taxon>Sarcoptiformes</taxon>
        <taxon>Oribatida</taxon>
        <taxon>Brachypylina</taxon>
        <taxon>Oppioidea</taxon>
        <taxon>Oppiidae</taxon>
        <taxon>Medioppia</taxon>
    </lineage>
</organism>
<feature type="non-terminal residue" evidence="3">
    <location>
        <position position="1"/>
    </location>
</feature>
<dbReference type="InterPro" id="IPR020519">
    <property type="entry name" value="DIPK2A/B"/>
</dbReference>
<feature type="region of interest" description="Disordered" evidence="2">
    <location>
        <begin position="45"/>
        <end position="68"/>
    </location>
</feature>
<evidence type="ECO:0000313" key="4">
    <source>
        <dbReference type="Proteomes" id="UP000759131"/>
    </source>
</evidence>
<dbReference type="EMBL" id="OC872085">
    <property type="protein sequence ID" value="CAD7635708.1"/>
    <property type="molecule type" value="Genomic_DNA"/>
</dbReference>
<comment type="similarity">
    <text evidence="1">Belongs to the DIPK family.</text>
</comment>
<evidence type="ECO:0000256" key="1">
    <source>
        <dbReference type="ARBA" id="ARBA00006338"/>
    </source>
</evidence>
<dbReference type="PANTHER" id="PTHR32073:SF10">
    <property type="entry name" value="FAM69 PROTEIN-KINASE DOMAIN-CONTAINING PROTEIN"/>
    <property type="match status" value="1"/>
</dbReference>
<keyword evidence="4" id="KW-1185">Reference proteome</keyword>
<evidence type="ECO:0000313" key="3">
    <source>
        <dbReference type="EMBL" id="CAD7635708.1"/>
    </source>
</evidence>
<sequence length="261" mass="29376">MTLRQWRRKLVITCLLVALIVVLYWNHKRLTADLRSLDARRRVGSGGAGGGSDGRHSPSAQESAVDDRPVAADDLTWRLLTTIDTNIIDIEGVYDKKLVDLSELKKCDLCLGIDFCHTLVTNLLVTTAPALPSYISLRNAVMKTTNEKITLMSQSSDKWSRLESIVCANASQRVATCDHSLAVRNSFMAKSDLFAIDNYRHLFRQIVMQMRANGGHQQNELYLQGVFTQCTTKKYLQLLQNSFDTNDDKRVDLSEQSHLLS</sequence>
<dbReference type="AlphaFoldDB" id="A0A7R9L679"/>
<reference evidence="3" key="1">
    <citation type="submission" date="2020-11" db="EMBL/GenBank/DDBJ databases">
        <authorList>
            <person name="Tran Van P."/>
        </authorList>
    </citation>
    <scope>NUCLEOTIDE SEQUENCE</scope>
</reference>
<protein>
    <submittedName>
        <fullName evidence="3">Uncharacterized protein</fullName>
    </submittedName>
</protein>
<proteinExistence type="inferred from homology"/>
<name>A0A7R9L679_9ACAR</name>
<dbReference type="EMBL" id="CAJPIZ010017510">
    <property type="protein sequence ID" value="CAG2116138.1"/>
    <property type="molecule type" value="Genomic_DNA"/>
</dbReference>
<dbReference type="Proteomes" id="UP000759131">
    <property type="component" value="Unassembled WGS sequence"/>
</dbReference>